<keyword evidence="4" id="KW-0677">Repeat</keyword>
<dbReference type="PANTHER" id="PTHR44826:SF3">
    <property type="entry name" value="SPORE COAT PROTEIN SP85"/>
    <property type="match status" value="1"/>
</dbReference>
<comment type="function">
    <text evidence="6">Essential sporozoite protein. In the mosquito vector, required for sporozoite development in the oocyst, migration through the vector hemolymph and entry into the vector salivary glands. In the vertebrate host, required for sporozoite migration through the host dermis and infection of host hepatocytes. Binds to highly sulfated heparan sulfate proteoglycans (HSPGs) on the surface of host hepatocytes.</text>
</comment>
<comment type="similarity">
    <text evidence="1">Belongs to the plasmodium circumsporozoite protein family.</text>
</comment>
<keyword evidence="10" id="KW-1185">Reference proteome</keyword>
<keyword evidence="3" id="KW-0748">Sporozoite</keyword>
<gene>
    <name evidence="9" type="ORF">SEMRO_547_G164220.1</name>
</gene>
<evidence type="ECO:0000256" key="5">
    <source>
        <dbReference type="ARBA" id="ARBA00033726"/>
    </source>
</evidence>
<keyword evidence="9" id="KW-0675">Receptor</keyword>
<comment type="function">
    <text evidence="5">In the vertebrate host, binds to highly sulfated heparan sulfate proteoglycans (HSPGs) on the surface of host hepatocytes and is required for sporozoite invasion of the host hepatocytes.</text>
</comment>
<feature type="compositionally biased region" description="Low complexity" evidence="7">
    <location>
        <begin position="365"/>
        <end position="407"/>
    </location>
</feature>
<evidence type="ECO:0000256" key="6">
    <source>
        <dbReference type="ARBA" id="ARBA00045806"/>
    </source>
</evidence>
<evidence type="ECO:0000256" key="1">
    <source>
        <dbReference type="ARBA" id="ARBA00006241"/>
    </source>
</evidence>
<name>A0A9N8E193_9STRA</name>
<dbReference type="EMBL" id="CAICTM010000546">
    <property type="protein sequence ID" value="CAB9512642.1"/>
    <property type="molecule type" value="Genomic_DNA"/>
</dbReference>
<accession>A0A9N8E193</accession>
<evidence type="ECO:0000256" key="7">
    <source>
        <dbReference type="SAM" id="MobiDB-lite"/>
    </source>
</evidence>
<dbReference type="Proteomes" id="UP001153069">
    <property type="component" value="Unassembled WGS sequence"/>
</dbReference>
<feature type="region of interest" description="Disordered" evidence="7">
    <location>
        <begin position="203"/>
        <end position="468"/>
    </location>
</feature>
<dbReference type="AlphaFoldDB" id="A0A9N8E193"/>
<evidence type="ECO:0000313" key="10">
    <source>
        <dbReference type="Proteomes" id="UP001153069"/>
    </source>
</evidence>
<feature type="signal peptide" evidence="8">
    <location>
        <begin position="1"/>
        <end position="25"/>
    </location>
</feature>
<feature type="compositionally biased region" description="Low complexity" evidence="7">
    <location>
        <begin position="222"/>
        <end position="300"/>
    </location>
</feature>
<feature type="compositionally biased region" description="Low complexity" evidence="7">
    <location>
        <begin position="313"/>
        <end position="353"/>
    </location>
</feature>
<evidence type="ECO:0000313" key="9">
    <source>
        <dbReference type="EMBL" id="CAB9512642.1"/>
    </source>
</evidence>
<feature type="chain" id="PRO_5040360689" description="Circumsporozoite protein" evidence="8">
    <location>
        <begin position="26"/>
        <end position="700"/>
    </location>
</feature>
<feature type="compositionally biased region" description="Low complexity" evidence="7">
    <location>
        <begin position="203"/>
        <end position="212"/>
    </location>
</feature>
<evidence type="ECO:0000256" key="2">
    <source>
        <dbReference type="ARBA" id="ARBA00021911"/>
    </source>
</evidence>
<organism evidence="9 10">
    <name type="scientific">Seminavis robusta</name>
    <dbReference type="NCBI Taxonomy" id="568900"/>
    <lineage>
        <taxon>Eukaryota</taxon>
        <taxon>Sar</taxon>
        <taxon>Stramenopiles</taxon>
        <taxon>Ochrophyta</taxon>
        <taxon>Bacillariophyta</taxon>
        <taxon>Bacillariophyceae</taxon>
        <taxon>Bacillariophycidae</taxon>
        <taxon>Naviculales</taxon>
        <taxon>Naviculaceae</taxon>
        <taxon>Seminavis</taxon>
    </lineage>
</organism>
<sequence>MVGLKYKLCLGILLMVVMLWPCASGRLLGKEKANHKYTKVQEGEAFVQDYDNVDEMDGVRRLETTGETYTYRFDVATTLVFSGDYAWDATTEAVRDLVGSTEVYLRQYFATEHAASYSSVAASYVEPFVWEPNLGRLRFLFTAEVVFRKVGDEDHPSPSETLADATTAMNSDDYINGYVVLAEPATLFNFAIGATSTVVAQPTPNPTAAPTNMPSFGPSMIPSVKPSSHPSNSPSHAPSRFPSISPSLSPSLRPSRAPSNGPSDAAVPSAVPSLSPSVSSGSPTTGPLPSLLPSTRPTTTQFPSTGPSLSITPSSQPSVGPSISSDSPSVAPSVASDSPSEAPSLSSSPTSAPTKVPTNAPSKEPSAVPSSLPSVSSYPSASPSATPSLLPSVSPAPTVSKHPSVAPSDPPSLLPSVSPAPTVSRSPSGPPTATPSLAPSKSPSASPLSTTIARGDQTIEARSHRYWTPGEGDQRRLLVEQEHDNDEYDKQQLKGGIRSLQTTERISYTFDVASELQFGGNYTDEPTSETVSNLIRLSGIYLKRRFASAYAVSYYDVSEKETGPFVWDSDLGKLQYFFETMVVFRQRGDVVVPTSNQTLDTIDEAMNADIYISGFVWDAEPNTLFPLAVGITSVVSSQTAPSVPIVPATVTSSFNASEPPSMLLLNTTAPTMRPSTPPDITWSWTPEDVWVYSERQDGGN</sequence>
<evidence type="ECO:0000256" key="3">
    <source>
        <dbReference type="ARBA" id="ARBA00022522"/>
    </source>
</evidence>
<feature type="compositionally biased region" description="Low complexity" evidence="7">
    <location>
        <begin position="434"/>
        <end position="451"/>
    </location>
</feature>
<evidence type="ECO:0000256" key="4">
    <source>
        <dbReference type="ARBA" id="ARBA00022737"/>
    </source>
</evidence>
<feature type="compositionally biased region" description="Low complexity" evidence="7">
    <location>
        <begin position="414"/>
        <end position="427"/>
    </location>
</feature>
<feature type="compositionally biased region" description="Polar residues" evidence="7">
    <location>
        <begin position="301"/>
        <end position="312"/>
    </location>
</feature>
<keyword evidence="8" id="KW-0732">Signal</keyword>
<dbReference type="InterPro" id="IPR051860">
    <property type="entry name" value="Plasmodium_CSP_Invasion"/>
</dbReference>
<evidence type="ECO:0000256" key="8">
    <source>
        <dbReference type="SAM" id="SignalP"/>
    </source>
</evidence>
<reference evidence="9" key="1">
    <citation type="submission" date="2020-06" db="EMBL/GenBank/DDBJ databases">
        <authorList>
            <consortium name="Plant Systems Biology data submission"/>
        </authorList>
    </citation>
    <scope>NUCLEOTIDE SEQUENCE</scope>
    <source>
        <strain evidence="9">D6</strain>
    </source>
</reference>
<dbReference type="PANTHER" id="PTHR44826">
    <property type="entry name" value="SPORE COAT PROTEIN SP85"/>
    <property type="match status" value="1"/>
</dbReference>
<protein>
    <recommendedName>
        <fullName evidence="2">Circumsporozoite protein</fullName>
    </recommendedName>
</protein>
<proteinExistence type="inferred from homology"/>
<comment type="caution">
    <text evidence="9">The sequence shown here is derived from an EMBL/GenBank/DDBJ whole genome shotgun (WGS) entry which is preliminary data.</text>
</comment>